<keyword evidence="9 15" id="KW-0547">Nucleotide-binding</keyword>
<feature type="region of interest" description="Disordered" evidence="16">
    <location>
        <begin position="327"/>
        <end position="353"/>
    </location>
</feature>
<dbReference type="InParanoid" id="A0A1X2HD91"/>
<evidence type="ECO:0000256" key="7">
    <source>
        <dbReference type="ARBA" id="ARBA00022527"/>
    </source>
</evidence>
<dbReference type="OrthoDB" id="248923at2759"/>
<dbReference type="GO" id="GO:0005829">
    <property type="term" value="C:cytosol"/>
    <property type="evidence" value="ECO:0007669"/>
    <property type="project" value="UniProtKB-ARBA"/>
</dbReference>
<evidence type="ECO:0000256" key="14">
    <source>
        <dbReference type="ARBA" id="ARBA00048679"/>
    </source>
</evidence>
<dbReference type="Pfam" id="PF00786">
    <property type="entry name" value="PBD"/>
    <property type="match status" value="1"/>
</dbReference>
<dbReference type="InterPro" id="IPR011009">
    <property type="entry name" value="Kinase-like_dom_sf"/>
</dbReference>
<protein>
    <recommendedName>
        <fullName evidence="4">non-specific serine/threonine protein kinase</fullName>
        <ecNumber evidence="4">2.7.11.1</ecNumber>
    </recommendedName>
</protein>
<dbReference type="InterPro" id="IPR051931">
    <property type="entry name" value="PAK3-like"/>
</dbReference>
<evidence type="ECO:0000256" key="4">
    <source>
        <dbReference type="ARBA" id="ARBA00012513"/>
    </source>
</evidence>
<dbReference type="InterPro" id="IPR017441">
    <property type="entry name" value="Protein_kinase_ATP_BS"/>
</dbReference>
<dbReference type="InterPro" id="IPR036936">
    <property type="entry name" value="CRIB_dom_sf"/>
</dbReference>
<feature type="compositionally biased region" description="Low complexity" evidence="16">
    <location>
        <begin position="392"/>
        <end position="402"/>
    </location>
</feature>
<dbReference type="EC" id="2.7.11.1" evidence="4"/>
<feature type="domain" description="CRIB" evidence="18">
    <location>
        <begin position="220"/>
        <end position="233"/>
    </location>
</feature>
<proteinExistence type="inferred from homology"/>
<evidence type="ECO:0000256" key="10">
    <source>
        <dbReference type="ARBA" id="ARBA00022777"/>
    </source>
</evidence>
<dbReference type="PROSITE" id="PS00108">
    <property type="entry name" value="PROTEIN_KINASE_ST"/>
    <property type="match status" value="1"/>
</dbReference>
<keyword evidence="5" id="KW-0217">Developmental protein</keyword>
<evidence type="ECO:0000256" key="9">
    <source>
        <dbReference type="ARBA" id="ARBA00022741"/>
    </source>
</evidence>
<feature type="compositionally biased region" description="Polar residues" evidence="16">
    <location>
        <begin position="30"/>
        <end position="47"/>
    </location>
</feature>
<dbReference type="GO" id="GO:0009791">
    <property type="term" value="P:post-embryonic development"/>
    <property type="evidence" value="ECO:0007669"/>
    <property type="project" value="UniProtKB-ARBA"/>
</dbReference>
<dbReference type="EMBL" id="MCGN01000005">
    <property type="protein sequence ID" value="ORY96732.1"/>
    <property type="molecule type" value="Genomic_DNA"/>
</dbReference>
<feature type="binding site" evidence="15">
    <location>
        <position position="556"/>
    </location>
    <ligand>
        <name>ATP</name>
        <dbReference type="ChEBI" id="CHEBI:30616"/>
    </ligand>
</feature>
<dbReference type="PROSITE" id="PS50011">
    <property type="entry name" value="PROTEIN_KINASE_DOM"/>
    <property type="match status" value="1"/>
</dbReference>
<comment type="caution">
    <text evidence="19">The sequence shown here is derived from an EMBL/GenBank/DDBJ whole genome shotgun (WGS) entry which is preliminary data.</text>
</comment>
<keyword evidence="11 15" id="KW-0067">ATP-binding</keyword>
<dbReference type="PROSITE" id="PS50108">
    <property type="entry name" value="CRIB"/>
    <property type="match status" value="1"/>
</dbReference>
<evidence type="ECO:0000256" key="3">
    <source>
        <dbReference type="ARBA" id="ARBA00008874"/>
    </source>
</evidence>
<dbReference type="Proteomes" id="UP000242180">
    <property type="component" value="Unassembled WGS sequence"/>
</dbReference>
<dbReference type="GO" id="GO:0016477">
    <property type="term" value="P:cell migration"/>
    <property type="evidence" value="ECO:0007669"/>
    <property type="project" value="UniProtKB-ARBA"/>
</dbReference>
<dbReference type="InterPro" id="IPR008271">
    <property type="entry name" value="Ser/Thr_kinase_AS"/>
</dbReference>
<evidence type="ECO:0000256" key="15">
    <source>
        <dbReference type="PROSITE-ProRule" id="PRU10141"/>
    </source>
</evidence>
<feature type="compositionally biased region" description="Low complexity" evidence="16">
    <location>
        <begin position="83"/>
        <end position="108"/>
    </location>
</feature>
<comment type="similarity">
    <text evidence="3">Belongs to the protein kinase superfamily. STE Ser/Thr protein kinase family. STE20 subfamily.</text>
</comment>
<dbReference type="GO" id="GO:0005524">
    <property type="term" value="F:ATP binding"/>
    <property type="evidence" value="ECO:0007669"/>
    <property type="project" value="UniProtKB-UniRule"/>
</dbReference>
<dbReference type="OMA" id="WEKFGNA"/>
<evidence type="ECO:0000259" key="18">
    <source>
        <dbReference type="PROSITE" id="PS50108"/>
    </source>
</evidence>
<evidence type="ECO:0000256" key="5">
    <source>
        <dbReference type="ARBA" id="ARBA00022473"/>
    </source>
</evidence>
<dbReference type="SUPFAM" id="SSF56112">
    <property type="entry name" value="Protein kinase-like (PK-like)"/>
    <property type="match status" value="1"/>
</dbReference>
<evidence type="ECO:0000256" key="11">
    <source>
        <dbReference type="ARBA" id="ARBA00022840"/>
    </source>
</evidence>
<reference evidence="19 20" key="1">
    <citation type="submission" date="2016-07" db="EMBL/GenBank/DDBJ databases">
        <title>Pervasive Adenine N6-methylation of Active Genes in Fungi.</title>
        <authorList>
            <consortium name="DOE Joint Genome Institute"/>
            <person name="Mondo S.J."/>
            <person name="Dannebaum R.O."/>
            <person name="Kuo R.C."/>
            <person name="Labutti K."/>
            <person name="Haridas S."/>
            <person name="Kuo A."/>
            <person name="Salamov A."/>
            <person name="Ahrendt S.R."/>
            <person name="Lipzen A."/>
            <person name="Sullivan W."/>
            <person name="Andreopoulos W.B."/>
            <person name="Clum A."/>
            <person name="Lindquist E."/>
            <person name="Daum C."/>
            <person name="Ramamoorthy G.K."/>
            <person name="Gryganskyi A."/>
            <person name="Culley D."/>
            <person name="Magnuson J.K."/>
            <person name="James T.Y."/>
            <person name="O'Malley M.A."/>
            <person name="Stajich J.E."/>
            <person name="Spatafora J.W."/>
            <person name="Visel A."/>
            <person name="Grigoriev I.V."/>
        </authorList>
    </citation>
    <scope>NUCLEOTIDE SEQUENCE [LARGE SCALE GENOMIC DNA]</scope>
    <source>
        <strain evidence="19 20">NRRL 2496</strain>
    </source>
</reference>
<comment type="subcellular location">
    <subcellularLocation>
        <location evidence="1">Cell projection</location>
    </subcellularLocation>
    <subcellularLocation>
        <location evidence="2">Cytoplasm</location>
    </subcellularLocation>
</comment>
<dbReference type="Pfam" id="PF00069">
    <property type="entry name" value="Pkinase"/>
    <property type="match status" value="1"/>
</dbReference>
<dbReference type="STRING" id="13706.A0A1X2HD91"/>
<evidence type="ECO:0000256" key="2">
    <source>
        <dbReference type="ARBA" id="ARBA00004496"/>
    </source>
</evidence>
<dbReference type="GO" id="GO:0005886">
    <property type="term" value="C:plasma membrane"/>
    <property type="evidence" value="ECO:0007669"/>
    <property type="project" value="UniProtKB-ARBA"/>
</dbReference>
<feature type="compositionally biased region" description="Low complexity" evidence="16">
    <location>
        <begin position="444"/>
        <end position="455"/>
    </location>
</feature>
<dbReference type="GO" id="GO:0042995">
    <property type="term" value="C:cell projection"/>
    <property type="evidence" value="ECO:0007669"/>
    <property type="project" value="UniProtKB-SubCell"/>
</dbReference>
<accession>A0A1X2HD91</accession>
<dbReference type="AlphaFoldDB" id="A0A1X2HD91"/>
<dbReference type="FunFam" id="3.30.200.20:FF:000705">
    <property type="entry name" value="Non-specific serine/threonine protein kinase"/>
    <property type="match status" value="1"/>
</dbReference>
<evidence type="ECO:0000256" key="8">
    <source>
        <dbReference type="ARBA" id="ARBA00022679"/>
    </source>
</evidence>
<keyword evidence="6" id="KW-0963">Cytoplasm</keyword>
<feature type="compositionally biased region" description="Polar residues" evidence="16">
    <location>
        <begin position="73"/>
        <end position="82"/>
    </location>
</feature>
<sequence length="802" mass="87401">MSTPPSPASGIVSANIKLFNSKSEHEPGSSFRNHSPGITRSSSQLTRTTPPPTLPPGPPTVPPLPPKPVKTPSLSRASSHIISNSRPSTPHSNNNNSSNSSSNNNTNNPPLPPPRPNPQSLKSLRRLSATEASLSPHHTATTPTAATPFTAPASPTAHTITPATKDDETRMYNGIITHVGTTTNALKGVFGKVVGSVSDLWSSQVASHDTGQSQHSKNKISSPYNLVHVTHVGFNPQTGEFTGLPREWHILLQQSGITKREQQENPQAVLDVIGFYKETREQSQDNVWEKFGNAHPRHASSELVKRMTPPPLPQRTKPRLVVVASSNMDEAREKPSLPARPANYTPVSENEEPTLSVAERLHKFQGNAPPSLPLATRPITKTAPPPKPPLSTKPILPKTAPRVPTPPPPPPPPPPPVPVPMPSITTPPIVMTPPPPPPPPPPALSATSSTNTAAPVAPPRPNIKKDERKEDEVHISPVAAPLDPALDVAPEQRIRRREKKQKDAARDAEILAELRAICTDADPTKLYRSMIKVGQGASGGVYTAQSVDTNISVAIKQMNLAQQPKKELIINEILVMREAQNQNIVNFIDSFLVKGELWVVMEYMEGGSLTDVVTTNMMTEAQIATVCKETLRGIAHLHHLGIIHRDIKSDNVLLGLNGQVKLTDFGFCARLNDEELRTTMVGTPYWMAPEVVTRKEYGPRIDVWSLGIMAIEMIEGEPPYLHENPLRALYLIATNGTPKLQHPDALSDSLTDFLHQSLTVDSRQRPDADVLLRHPFLEKAENARSLIPLIKASRDIRKAHES</sequence>
<comment type="catalytic activity">
    <reaction evidence="14">
        <text>L-seryl-[protein] + ATP = O-phospho-L-seryl-[protein] + ADP + H(+)</text>
        <dbReference type="Rhea" id="RHEA:17989"/>
        <dbReference type="Rhea" id="RHEA-COMP:9863"/>
        <dbReference type="Rhea" id="RHEA-COMP:11604"/>
        <dbReference type="ChEBI" id="CHEBI:15378"/>
        <dbReference type="ChEBI" id="CHEBI:29999"/>
        <dbReference type="ChEBI" id="CHEBI:30616"/>
        <dbReference type="ChEBI" id="CHEBI:83421"/>
        <dbReference type="ChEBI" id="CHEBI:456216"/>
        <dbReference type="EC" id="2.7.11.1"/>
    </reaction>
</comment>
<evidence type="ECO:0000256" key="1">
    <source>
        <dbReference type="ARBA" id="ARBA00004316"/>
    </source>
</evidence>
<dbReference type="GO" id="GO:0004674">
    <property type="term" value="F:protein serine/threonine kinase activity"/>
    <property type="evidence" value="ECO:0007669"/>
    <property type="project" value="UniProtKB-KW"/>
</dbReference>
<dbReference type="PROSITE" id="PS00107">
    <property type="entry name" value="PROTEIN_KINASE_ATP"/>
    <property type="match status" value="1"/>
</dbReference>
<dbReference type="FunFam" id="1.10.510.10:FF:000011">
    <property type="entry name" value="Non-specific serine/threonine protein kinase"/>
    <property type="match status" value="1"/>
</dbReference>
<evidence type="ECO:0000259" key="17">
    <source>
        <dbReference type="PROSITE" id="PS50011"/>
    </source>
</evidence>
<dbReference type="Gene3D" id="3.30.200.20">
    <property type="entry name" value="Phosphorylase Kinase, domain 1"/>
    <property type="match status" value="1"/>
</dbReference>
<dbReference type="Gene3D" id="3.90.810.10">
    <property type="entry name" value="CRIB domain"/>
    <property type="match status" value="1"/>
</dbReference>
<keyword evidence="7" id="KW-0723">Serine/threonine-protein kinase</keyword>
<dbReference type="PANTHER" id="PTHR45832:SF22">
    <property type="entry name" value="SERINE_THREONINE-PROTEIN KINASE SAMKA-RELATED"/>
    <property type="match status" value="1"/>
</dbReference>
<dbReference type="Gene3D" id="1.10.510.10">
    <property type="entry name" value="Transferase(Phosphotransferase) domain 1"/>
    <property type="match status" value="1"/>
</dbReference>
<evidence type="ECO:0000256" key="13">
    <source>
        <dbReference type="ARBA" id="ARBA00047899"/>
    </source>
</evidence>
<dbReference type="SMART" id="SM00220">
    <property type="entry name" value="S_TKc"/>
    <property type="match status" value="1"/>
</dbReference>
<feature type="compositionally biased region" description="Pro residues" evidence="16">
    <location>
        <begin position="430"/>
        <end position="443"/>
    </location>
</feature>
<evidence type="ECO:0000313" key="19">
    <source>
        <dbReference type="EMBL" id="ORY96732.1"/>
    </source>
</evidence>
<keyword evidence="10 19" id="KW-0418">Kinase</keyword>
<name>A0A1X2HD91_SYNRA</name>
<dbReference type="InterPro" id="IPR033923">
    <property type="entry name" value="PAK_BD"/>
</dbReference>
<feature type="domain" description="Protein kinase" evidence="17">
    <location>
        <begin position="527"/>
        <end position="777"/>
    </location>
</feature>
<dbReference type="CDD" id="cd06614">
    <property type="entry name" value="STKc_PAK"/>
    <property type="match status" value="1"/>
</dbReference>
<dbReference type="FunFam" id="3.90.810.10:FF:000005">
    <property type="entry name" value="Non-specific serine/threonine protein kinase"/>
    <property type="match status" value="1"/>
</dbReference>
<dbReference type="InterPro" id="IPR000095">
    <property type="entry name" value="CRIB_dom"/>
</dbReference>
<comment type="catalytic activity">
    <reaction evidence="13">
        <text>L-threonyl-[protein] + ATP = O-phospho-L-threonyl-[protein] + ADP + H(+)</text>
        <dbReference type="Rhea" id="RHEA:46608"/>
        <dbReference type="Rhea" id="RHEA-COMP:11060"/>
        <dbReference type="Rhea" id="RHEA-COMP:11605"/>
        <dbReference type="ChEBI" id="CHEBI:15378"/>
        <dbReference type="ChEBI" id="CHEBI:30013"/>
        <dbReference type="ChEBI" id="CHEBI:30616"/>
        <dbReference type="ChEBI" id="CHEBI:61977"/>
        <dbReference type="ChEBI" id="CHEBI:456216"/>
        <dbReference type="EC" id="2.7.11.1"/>
    </reaction>
</comment>
<dbReference type="InterPro" id="IPR000719">
    <property type="entry name" value="Prot_kinase_dom"/>
</dbReference>
<feature type="region of interest" description="Disordered" evidence="16">
    <location>
        <begin position="365"/>
        <end position="469"/>
    </location>
</feature>
<feature type="region of interest" description="Disordered" evidence="16">
    <location>
        <begin position="1"/>
        <end position="166"/>
    </location>
</feature>
<keyword evidence="8" id="KW-0808">Transferase</keyword>
<evidence type="ECO:0000256" key="16">
    <source>
        <dbReference type="SAM" id="MobiDB-lite"/>
    </source>
</evidence>
<feature type="compositionally biased region" description="Pro residues" evidence="16">
    <location>
        <begin position="49"/>
        <end position="69"/>
    </location>
</feature>
<dbReference type="CDD" id="cd01093">
    <property type="entry name" value="CRIB_PAK_like"/>
    <property type="match status" value="1"/>
</dbReference>
<evidence type="ECO:0000313" key="20">
    <source>
        <dbReference type="Proteomes" id="UP000242180"/>
    </source>
</evidence>
<gene>
    <name evidence="19" type="ORF">BCR43DRAFT_474602</name>
</gene>
<organism evidence="19 20">
    <name type="scientific">Syncephalastrum racemosum</name>
    <name type="common">Filamentous fungus</name>
    <dbReference type="NCBI Taxonomy" id="13706"/>
    <lineage>
        <taxon>Eukaryota</taxon>
        <taxon>Fungi</taxon>
        <taxon>Fungi incertae sedis</taxon>
        <taxon>Mucoromycota</taxon>
        <taxon>Mucoromycotina</taxon>
        <taxon>Mucoromycetes</taxon>
        <taxon>Mucorales</taxon>
        <taxon>Syncephalastraceae</taxon>
        <taxon>Syncephalastrum</taxon>
    </lineage>
</organism>
<dbReference type="SMART" id="SM00285">
    <property type="entry name" value="PBD"/>
    <property type="match status" value="1"/>
</dbReference>
<keyword evidence="20" id="KW-1185">Reference proteome</keyword>
<feature type="compositionally biased region" description="Pro residues" evidence="16">
    <location>
        <begin position="403"/>
        <end position="421"/>
    </location>
</feature>
<feature type="compositionally biased region" description="Low complexity" evidence="16">
    <location>
        <begin position="136"/>
        <end position="159"/>
    </location>
</feature>
<evidence type="ECO:0000256" key="12">
    <source>
        <dbReference type="ARBA" id="ARBA00023273"/>
    </source>
</evidence>
<dbReference type="GO" id="GO:0106310">
    <property type="term" value="F:protein serine kinase activity"/>
    <property type="evidence" value="ECO:0007669"/>
    <property type="project" value="RHEA"/>
</dbReference>
<evidence type="ECO:0000256" key="6">
    <source>
        <dbReference type="ARBA" id="ARBA00022490"/>
    </source>
</evidence>
<dbReference type="PANTHER" id="PTHR45832">
    <property type="entry name" value="SERINE/THREONINE-PROTEIN KINASE SAMKA-RELATED-RELATED"/>
    <property type="match status" value="1"/>
</dbReference>
<keyword evidence="12" id="KW-0966">Cell projection</keyword>